<dbReference type="InterPro" id="IPR016032">
    <property type="entry name" value="Sig_transdc_resp-reg_C-effctor"/>
</dbReference>
<feature type="domain" description="OmpR/PhoB-type" evidence="10">
    <location>
        <begin position="123"/>
        <end position="221"/>
    </location>
</feature>
<organism evidence="11 12">
    <name type="scientific">Pallidibacillus pasinlerensis</name>
    <dbReference type="NCBI Taxonomy" id="2703818"/>
    <lineage>
        <taxon>Bacteria</taxon>
        <taxon>Bacillati</taxon>
        <taxon>Bacillota</taxon>
        <taxon>Bacilli</taxon>
        <taxon>Bacillales</taxon>
        <taxon>Bacillaceae</taxon>
        <taxon>Pallidibacillus</taxon>
    </lineage>
</organism>
<dbReference type="SMART" id="SM00862">
    <property type="entry name" value="Trans_reg_C"/>
    <property type="match status" value="1"/>
</dbReference>
<keyword evidence="2 7" id="KW-0597">Phosphoprotein</keyword>
<dbReference type="Gene3D" id="1.10.10.10">
    <property type="entry name" value="Winged helix-like DNA-binding domain superfamily/Winged helix DNA-binding domain"/>
    <property type="match status" value="1"/>
</dbReference>
<sequence length="221" mass="25111">MTKIVIVEDDVFLQEELMDILNKAGFEVEAITDFHHIVKEVVTLAPDLVLLDINLPVQSGFEICKSLKLKGVGPILILTSRDKLQDELHGLELGADDFLTKPCHKDRLLARIHNLLRRYKGQPELIRSDNFSLDPNTFTLYKESQSIVLSTNEGKILLALLQNQPEIVSKSELNKLLWGTDEYIDENALQVNLTRLRKTLRQVGLENVVETVRGKGYRLRG</sequence>
<keyword evidence="3" id="KW-0902">Two-component regulatory system</keyword>
<evidence type="ECO:0000256" key="5">
    <source>
        <dbReference type="ARBA" id="ARBA00023125"/>
    </source>
</evidence>
<dbReference type="EMBL" id="JAACYS010000038">
    <property type="protein sequence ID" value="NCU17905.1"/>
    <property type="molecule type" value="Genomic_DNA"/>
</dbReference>
<dbReference type="Pfam" id="PF00486">
    <property type="entry name" value="Trans_reg_C"/>
    <property type="match status" value="1"/>
</dbReference>
<feature type="domain" description="Response regulatory" evidence="9">
    <location>
        <begin position="3"/>
        <end position="116"/>
    </location>
</feature>
<dbReference type="PANTHER" id="PTHR48111">
    <property type="entry name" value="REGULATOR OF RPOS"/>
    <property type="match status" value="1"/>
</dbReference>
<reference evidence="11 12" key="1">
    <citation type="submission" date="2020-01" db="EMBL/GenBank/DDBJ databases">
        <title>A novel Bacillus sp. from Pasinler.</title>
        <authorList>
            <person name="Adiguzel A."/>
            <person name="Ay H."/>
            <person name="Baltaci M.O."/>
        </authorList>
    </citation>
    <scope>NUCLEOTIDE SEQUENCE [LARGE SCALE GENOMIC DNA]</scope>
    <source>
        <strain evidence="11 12">P1</strain>
    </source>
</reference>
<dbReference type="RefSeq" id="WP_161920736.1">
    <property type="nucleotide sequence ID" value="NZ_JAACYS010000038.1"/>
</dbReference>
<dbReference type="Pfam" id="PF00072">
    <property type="entry name" value="Response_reg"/>
    <property type="match status" value="1"/>
</dbReference>
<evidence type="ECO:0000256" key="2">
    <source>
        <dbReference type="ARBA" id="ARBA00022553"/>
    </source>
</evidence>
<protein>
    <submittedName>
        <fullName evidence="11">Response regulator transcription factor</fullName>
    </submittedName>
</protein>
<evidence type="ECO:0000313" key="12">
    <source>
        <dbReference type="Proteomes" id="UP000743899"/>
    </source>
</evidence>
<evidence type="ECO:0000313" key="11">
    <source>
        <dbReference type="EMBL" id="NCU17905.1"/>
    </source>
</evidence>
<gene>
    <name evidence="11" type="ORF">GW534_09195</name>
</gene>
<name>A0ABX0A8V6_9BACI</name>
<evidence type="ECO:0000256" key="4">
    <source>
        <dbReference type="ARBA" id="ARBA00023015"/>
    </source>
</evidence>
<dbReference type="SUPFAM" id="SSF52172">
    <property type="entry name" value="CheY-like"/>
    <property type="match status" value="1"/>
</dbReference>
<dbReference type="PROSITE" id="PS51755">
    <property type="entry name" value="OMPR_PHOB"/>
    <property type="match status" value="1"/>
</dbReference>
<evidence type="ECO:0000256" key="3">
    <source>
        <dbReference type="ARBA" id="ARBA00023012"/>
    </source>
</evidence>
<dbReference type="InterPro" id="IPR001789">
    <property type="entry name" value="Sig_transdc_resp-reg_receiver"/>
</dbReference>
<proteinExistence type="predicted"/>
<evidence type="ECO:0000256" key="7">
    <source>
        <dbReference type="PROSITE-ProRule" id="PRU00169"/>
    </source>
</evidence>
<feature type="DNA-binding region" description="OmpR/PhoB-type" evidence="8">
    <location>
        <begin position="123"/>
        <end position="221"/>
    </location>
</feature>
<dbReference type="SUPFAM" id="SSF46894">
    <property type="entry name" value="C-terminal effector domain of the bipartite response regulators"/>
    <property type="match status" value="1"/>
</dbReference>
<evidence type="ECO:0000259" key="9">
    <source>
        <dbReference type="PROSITE" id="PS50110"/>
    </source>
</evidence>
<comment type="caution">
    <text evidence="11">The sequence shown here is derived from an EMBL/GenBank/DDBJ whole genome shotgun (WGS) entry which is preliminary data.</text>
</comment>
<evidence type="ECO:0000259" key="10">
    <source>
        <dbReference type="PROSITE" id="PS51755"/>
    </source>
</evidence>
<dbReference type="InterPro" id="IPR011006">
    <property type="entry name" value="CheY-like_superfamily"/>
</dbReference>
<dbReference type="InterPro" id="IPR001867">
    <property type="entry name" value="OmpR/PhoB-type_DNA-bd"/>
</dbReference>
<dbReference type="InterPro" id="IPR036388">
    <property type="entry name" value="WH-like_DNA-bd_sf"/>
</dbReference>
<comment type="subcellular location">
    <subcellularLocation>
        <location evidence="1">Cytoplasm</location>
    </subcellularLocation>
</comment>
<dbReference type="CDD" id="cd00383">
    <property type="entry name" value="trans_reg_C"/>
    <property type="match status" value="1"/>
</dbReference>
<keyword evidence="12" id="KW-1185">Reference proteome</keyword>
<evidence type="ECO:0000256" key="8">
    <source>
        <dbReference type="PROSITE-ProRule" id="PRU01091"/>
    </source>
</evidence>
<dbReference type="PROSITE" id="PS50110">
    <property type="entry name" value="RESPONSE_REGULATORY"/>
    <property type="match status" value="1"/>
</dbReference>
<dbReference type="Gene3D" id="3.40.50.2300">
    <property type="match status" value="1"/>
</dbReference>
<keyword evidence="4" id="KW-0805">Transcription regulation</keyword>
<keyword evidence="6" id="KW-0804">Transcription</keyword>
<dbReference type="InterPro" id="IPR039420">
    <property type="entry name" value="WalR-like"/>
</dbReference>
<keyword evidence="5 8" id="KW-0238">DNA-binding</keyword>
<evidence type="ECO:0000256" key="6">
    <source>
        <dbReference type="ARBA" id="ARBA00023163"/>
    </source>
</evidence>
<feature type="modified residue" description="4-aspartylphosphate" evidence="7">
    <location>
        <position position="52"/>
    </location>
</feature>
<evidence type="ECO:0000256" key="1">
    <source>
        <dbReference type="ARBA" id="ARBA00004496"/>
    </source>
</evidence>
<dbReference type="SMART" id="SM00448">
    <property type="entry name" value="REC"/>
    <property type="match status" value="1"/>
</dbReference>
<dbReference type="Gene3D" id="6.10.250.690">
    <property type="match status" value="1"/>
</dbReference>
<dbReference type="PANTHER" id="PTHR48111:SF43">
    <property type="entry name" value="STAGE 0 SPORULATION PROTEIN A HOMOLOG"/>
    <property type="match status" value="1"/>
</dbReference>
<accession>A0ABX0A8V6</accession>
<dbReference type="Proteomes" id="UP000743899">
    <property type="component" value="Unassembled WGS sequence"/>
</dbReference>